<feature type="transmembrane region" description="Helical" evidence="10">
    <location>
        <begin position="133"/>
        <end position="152"/>
    </location>
</feature>
<feature type="transmembrane region" description="Helical" evidence="10">
    <location>
        <begin position="85"/>
        <end position="102"/>
    </location>
</feature>
<protein>
    <recommendedName>
        <fullName evidence="2">histidine kinase</fullName>
        <ecNumber evidence="2">2.7.13.3</ecNumber>
    </recommendedName>
</protein>
<evidence type="ECO:0000256" key="3">
    <source>
        <dbReference type="ARBA" id="ARBA00022553"/>
    </source>
</evidence>
<sequence length="393" mass="40844">MSTRVLPTIGGGVEERLTRALAMRWPWIGASGALLIAASAQAGFDDRFLTSIAIVVPVAFAVRFPRTAAVVATAAALGWFFPQGYPIPVAAGAGLMVVYGVAAYRLRAVDIGVVGALFLVNAVSPFNGSDAGAATYLLLAVVAGALGFGRLLRSRSAIISEHEALAVAHMSALREHLLLTDRTAIARELHDVVAHHISHIAIQAETARYTTPDLPELAATRLAAIGESARTALTEMRTILRVIRSPASQPEGTGRGQPESTLAPRPGLGQLDALVEAARGHGTPVAVTVGGPAAPIPADIDLVAYRVIQESLTNARRHAPGAEVDVAVDRAPGLLRLTIHNGSRGPVGSTDGTGLGLVGMRERVEAVGGTLRHGPVPDGGFTVVAELPLRQDR</sequence>
<dbReference type="InterPro" id="IPR003594">
    <property type="entry name" value="HATPase_dom"/>
</dbReference>
<keyword evidence="10" id="KW-1133">Transmembrane helix</keyword>
<name>A0A1S1Q7L3_9ACTN</name>
<dbReference type="GO" id="GO:0005524">
    <property type="term" value="F:ATP binding"/>
    <property type="evidence" value="ECO:0007669"/>
    <property type="project" value="UniProtKB-KW"/>
</dbReference>
<keyword evidence="6" id="KW-0418">Kinase</keyword>
<accession>A0A1S1Q7L3</accession>
<evidence type="ECO:0000259" key="11">
    <source>
        <dbReference type="SMART" id="SM00387"/>
    </source>
</evidence>
<reference evidence="13" key="1">
    <citation type="submission" date="2016-07" db="EMBL/GenBank/DDBJ databases">
        <title>Sequence Frankia sp. strain CcI1.17.</title>
        <authorList>
            <person name="Ghodhbane-Gtari F."/>
            <person name="Swanson E."/>
            <person name="Gueddou A."/>
            <person name="Morris K."/>
            <person name="Hezbri K."/>
            <person name="Ktari A."/>
            <person name="Nouioui I."/>
            <person name="Abebe-Akele F."/>
            <person name="Simpson S."/>
            <person name="Thomas K."/>
            <person name="Gtari M."/>
            <person name="Tisa L.S."/>
            <person name="Hurst S."/>
        </authorList>
    </citation>
    <scope>NUCLEOTIDE SEQUENCE [LARGE SCALE GENOMIC DNA]</scope>
    <source>
        <strain evidence="13">Cc1.17</strain>
    </source>
</reference>
<keyword evidence="10" id="KW-0472">Membrane</keyword>
<evidence type="ECO:0000256" key="6">
    <source>
        <dbReference type="ARBA" id="ARBA00022777"/>
    </source>
</evidence>
<dbReference type="SMART" id="SM00387">
    <property type="entry name" value="HATPase_c"/>
    <property type="match status" value="1"/>
</dbReference>
<dbReference type="Pfam" id="PF07730">
    <property type="entry name" value="HisKA_3"/>
    <property type="match status" value="1"/>
</dbReference>
<dbReference type="PANTHER" id="PTHR24421">
    <property type="entry name" value="NITRATE/NITRITE SENSOR PROTEIN NARX-RELATED"/>
    <property type="match status" value="1"/>
</dbReference>
<keyword evidence="7" id="KW-0067">ATP-binding</keyword>
<evidence type="ECO:0000313" key="13">
    <source>
        <dbReference type="Proteomes" id="UP000179627"/>
    </source>
</evidence>
<dbReference type="GO" id="GO:0046983">
    <property type="term" value="F:protein dimerization activity"/>
    <property type="evidence" value="ECO:0007669"/>
    <property type="project" value="InterPro"/>
</dbReference>
<proteinExistence type="predicted"/>
<dbReference type="PANTHER" id="PTHR24421:SF10">
    <property type="entry name" value="NITRATE_NITRITE SENSOR PROTEIN NARQ"/>
    <property type="match status" value="1"/>
</dbReference>
<evidence type="ECO:0000313" key="12">
    <source>
        <dbReference type="EMBL" id="OHV29586.1"/>
    </source>
</evidence>
<dbReference type="Gene3D" id="3.30.565.10">
    <property type="entry name" value="Histidine kinase-like ATPase, C-terminal domain"/>
    <property type="match status" value="1"/>
</dbReference>
<dbReference type="GO" id="GO:0000155">
    <property type="term" value="F:phosphorelay sensor kinase activity"/>
    <property type="evidence" value="ECO:0007669"/>
    <property type="project" value="InterPro"/>
</dbReference>
<keyword evidence="3" id="KW-0597">Phosphoprotein</keyword>
<feature type="region of interest" description="Disordered" evidence="9">
    <location>
        <begin position="244"/>
        <end position="267"/>
    </location>
</feature>
<feature type="transmembrane region" description="Helical" evidence="10">
    <location>
        <begin position="25"/>
        <end position="44"/>
    </location>
</feature>
<keyword evidence="13" id="KW-1185">Reference proteome</keyword>
<comment type="caution">
    <text evidence="12">The sequence shown here is derived from an EMBL/GenBank/DDBJ whole genome shotgun (WGS) entry which is preliminary data.</text>
</comment>
<evidence type="ECO:0000256" key="8">
    <source>
        <dbReference type="ARBA" id="ARBA00023012"/>
    </source>
</evidence>
<keyword evidence="8" id="KW-0902">Two-component regulatory system</keyword>
<evidence type="ECO:0000256" key="9">
    <source>
        <dbReference type="SAM" id="MobiDB-lite"/>
    </source>
</evidence>
<feature type="transmembrane region" description="Helical" evidence="10">
    <location>
        <begin position="51"/>
        <end position="79"/>
    </location>
</feature>
<comment type="catalytic activity">
    <reaction evidence="1">
        <text>ATP + protein L-histidine = ADP + protein N-phospho-L-histidine.</text>
        <dbReference type="EC" id="2.7.13.3"/>
    </reaction>
</comment>
<feature type="domain" description="Histidine kinase/HSP90-like ATPase" evidence="11">
    <location>
        <begin position="299"/>
        <end position="391"/>
    </location>
</feature>
<dbReference type="InterPro" id="IPR036890">
    <property type="entry name" value="HATPase_C_sf"/>
</dbReference>
<evidence type="ECO:0000256" key="5">
    <source>
        <dbReference type="ARBA" id="ARBA00022741"/>
    </source>
</evidence>
<dbReference type="EC" id="2.7.13.3" evidence="2"/>
<evidence type="ECO:0000256" key="1">
    <source>
        <dbReference type="ARBA" id="ARBA00000085"/>
    </source>
</evidence>
<keyword evidence="5" id="KW-0547">Nucleotide-binding</keyword>
<evidence type="ECO:0000256" key="7">
    <source>
        <dbReference type="ARBA" id="ARBA00022840"/>
    </source>
</evidence>
<dbReference type="OrthoDB" id="227596at2"/>
<dbReference type="CDD" id="cd16917">
    <property type="entry name" value="HATPase_UhpB-NarQ-NarX-like"/>
    <property type="match status" value="1"/>
</dbReference>
<organism evidence="12 13">
    <name type="scientific">Parafrankia colletiae</name>
    <dbReference type="NCBI Taxonomy" id="573497"/>
    <lineage>
        <taxon>Bacteria</taxon>
        <taxon>Bacillati</taxon>
        <taxon>Actinomycetota</taxon>
        <taxon>Actinomycetes</taxon>
        <taxon>Frankiales</taxon>
        <taxon>Frankiaceae</taxon>
        <taxon>Parafrankia</taxon>
    </lineage>
</organism>
<evidence type="ECO:0000256" key="2">
    <source>
        <dbReference type="ARBA" id="ARBA00012438"/>
    </source>
</evidence>
<gene>
    <name evidence="12" type="ORF">CC117_28895</name>
</gene>
<dbReference type="GO" id="GO:0016020">
    <property type="term" value="C:membrane"/>
    <property type="evidence" value="ECO:0007669"/>
    <property type="project" value="InterPro"/>
</dbReference>
<keyword evidence="4" id="KW-0808">Transferase</keyword>
<dbReference type="InterPro" id="IPR011712">
    <property type="entry name" value="Sig_transdc_His_kin_sub3_dim/P"/>
</dbReference>
<dbReference type="Gene3D" id="1.20.5.1930">
    <property type="match status" value="1"/>
</dbReference>
<dbReference type="InterPro" id="IPR050482">
    <property type="entry name" value="Sensor_HK_TwoCompSys"/>
</dbReference>
<evidence type="ECO:0000256" key="10">
    <source>
        <dbReference type="SAM" id="Phobius"/>
    </source>
</evidence>
<dbReference type="Proteomes" id="UP000179627">
    <property type="component" value="Unassembled WGS sequence"/>
</dbReference>
<dbReference type="EMBL" id="MBLM01000161">
    <property type="protein sequence ID" value="OHV29586.1"/>
    <property type="molecule type" value="Genomic_DNA"/>
</dbReference>
<keyword evidence="10" id="KW-0812">Transmembrane</keyword>
<evidence type="ECO:0000256" key="4">
    <source>
        <dbReference type="ARBA" id="ARBA00022679"/>
    </source>
</evidence>
<dbReference type="Pfam" id="PF02518">
    <property type="entry name" value="HATPase_c"/>
    <property type="match status" value="1"/>
</dbReference>
<dbReference type="AlphaFoldDB" id="A0A1S1Q7L3"/>
<dbReference type="RefSeq" id="WP_071090385.1">
    <property type="nucleotide sequence ID" value="NZ_MBLM01000161.1"/>
</dbReference>
<dbReference type="SUPFAM" id="SSF55874">
    <property type="entry name" value="ATPase domain of HSP90 chaperone/DNA topoisomerase II/histidine kinase"/>
    <property type="match status" value="1"/>
</dbReference>